<feature type="chain" id="PRO_5012099568" description="C-type lectin domain-containing protein" evidence="1">
    <location>
        <begin position="21"/>
        <end position="597"/>
    </location>
</feature>
<accession>A0A1W0X6F9</accession>
<keyword evidence="4" id="KW-1185">Reference proteome</keyword>
<feature type="domain" description="C-type lectin" evidence="2">
    <location>
        <begin position="512"/>
        <end position="580"/>
    </location>
</feature>
<protein>
    <recommendedName>
        <fullName evidence="2">C-type lectin domain-containing protein</fullName>
    </recommendedName>
</protein>
<name>A0A1W0X6F9_HYPEX</name>
<dbReference type="CDD" id="cd00037">
    <property type="entry name" value="CLECT"/>
    <property type="match status" value="4"/>
</dbReference>
<feature type="domain" description="C-type lectin" evidence="2">
    <location>
        <begin position="342"/>
        <end position="486"/>
    </location>
</feature>
<dbReference type="OrthoDB" id="6356110at2759"/>
<dbReference type="Gene3D" id="3.10.100.10">
    <property type="entry name" value="Mannose-Binding Protein A, subunit A"/>
    <property type="match status" value="4"/>
</dbReference>
<reference evidence="4" key="1">
    <citation type="submission" date="2017-01" db="EMBL/GenBank/DDBJ databases">
        <title>Comparative genomics of anhydrobiosis in the tardigrade Hypsibius dujardini.</title>
        <authorList>
            <person name="Yoshida Y."/>
            <person name="Koutsovoulos G."/>
            <person name="Laetsch D."/>
            <person name="Stevens L."/>
            <person name="Kumar S."/>
            <person name="Horikawa D."/>
            <person name="Ishino K."/>
            <person name="Komine S."/>
            <person name="Tomita M."/>
            <person name="Blaxter M."/>
            <person name="Arakawa K."/>
        </authorList>
    </citation>
    <scope>NUCLEOTIDE SEQUENCE [LARGE SCALE GENOMIC DNA]</scope>
    <source>
        <strain evidence="4">Z151</strain>
    </source>
</reference>
<keyword evidence="1" id="KW-0732">Signal</keyword>
<organism evidence="3 4">
    <name type="scientific">Hypsibius exemplaris</name>
    <name type="common">Freshwater tardigrade</name>
    <dbReference type="NCBI Taxonomy" id="2072580"/>
    <lineage>
        <taxon>Eukaryota</taxon>
        <taxon>Metazoa</taxon>
        <taxon>Ecdysozoa</taxon>
        <taxon>Tardigrada</taxon>
        <taxon>Eutardigrada</taxon>
        <taxon>Parachela</taxon>
        <taxon>Hypsibioidea</taxon>
        <taxon>Hypsibiidae</taxon>
        <taxon>Hypsibius</taxon>
    </lineage>
</organism>
<evidence type="ECO:0000313" key="3">
    <source>
        <dbReference type="EMBL" id="OQV22958.1"/>
    </source>
</evidence>
<sequence length="597" mass="66992">MTNLLQLLFVCAVLFGARNASRCPGREWVARAGTEDCYFIYVVNNDPFTPGAEAQTFEGAIEECIIRGGNIFTADDDEELDYVKSRLSSELEQYWFGLSFRLETNTWSWWDGVSQRPFNQNDFPNLTPWVSNANGNGSRTGGVLAFEYPANVVQFQPKSYDEKVGFICKGRFNGRPLCKTEDGWTFDSDRCYLHVPEPHHFGIAQEYCFKEGGVVATINSERENMRMKMWLLKHSNRVAWLGIKITNKTANTAAGDVKWEDGTLITDTAINHWQTDGLDLPNYIRQLDNGHDYCGEIQAMIANNNDWSLQSNCHSRSLPFACESEKTFCPYGWSEHSDPDSGARTCYRRVPEPKSWDEAVRSCQSLGAKLVEIRDALTHRVVRDIILTEESFSASIPKMSYWIGARNYKNAQRRFQWQDGTSLTFTDWKNGVQPEVPNQPITVGGPPEPVDYCVLMDGLSTIPQQGIPRGSWDAQLCTEELPYVCAADAAADISIPDTIMPDITCNAPFERFHDGCYMYNETALNREAAQAHCAAQGSYLVTINTVGENQHILGLLKSDAWIGLKATSLNPSTGAGRWPWLYQQANGAPFNGGSILR</sequence>
<dbReference type="SMART" id="SM00034">
    <property type="entry name" value="CLECT"/>
    <property type="match status" value="4"/>
</dbReference>
<dbReference type="Proteomes" id="UP000192578">
    <property type="component" value="Unassembled WGS sequence"/>
</dbReference>
<dbReference type="SUPFAM" id="SSF56436">
    <property type="entry name" value="C-type lectin-like"/>
    <property type="match status" value="4"/>
</dbReference>
<comment type="caution">
    <text evidence="3">The sequence shown here is derived from an EMBL/GenBank/DDBJ whole genome shotgun (WGS) entry which is preliminary data.</text>
</comment>
<dbReference type="PROSITE" id="PS50041">
    <property type="entry name" value="C_TYPE_LECTIN_2"/>
    <property type="match status" value="4"/>
</dbReference>
<feature type="domain" description="C-type lectin" evidence="2">
    <location>
        <begin position="37"/>
        <end position="169"/>
    </location>
</feature>
<dbReference type="EMBL" id="MTYJ01000014">
    <property type="protein sequence ID" value="OQV22958.1"/>
    <property type="molecule type" value="Genomic_DNA"/>
</dbReference>
<evidence type="ECO:0000313" key="4">
    <source>
        <dbReference type="Proteomes" id="UP000192578"/>
    </source>
</evidence>
<dbReference type="InterPro" id="IPR016187">
    <property type="entry name" value="CTDL_fold"/>
</dbReference>
<gene>
    <name evidence="3" type="ORF">BV898_03010</name>
</gene>
<proteinExistence type="predicted"/>
<dbReference type="InterPro" id="IPR050111">
    <property type="entry name" value="C-type_lectin/snaclec_domain"/>
</dbReference>
<dbReference type="InterPro" id="IPR016186">
    <property type="entry name" value="C-type_lectin-like/link_sf"/>
</dbReference>
<feature type="domain" description="C-type lectin" evidence="2">
    <location>
        <begin position="187"/>
        <end position="308"/>
    </location>
</feature>
<feature type="signal peptide" evidence="1">
    <location>
        <begin position="1"/>
        <end position="20"/>
    </location>
</feature>
<dbReference type="Pfam" id="PF00059">
    <property type="entry name" value="Lectin_C"/>
    <property type="match status" value="3"/>
</dbReference>
<dbReference type="InterPro" id="IPR001304">
    <property type="entry name" value="C-type_lectin-like"/>
</dbReference>
<dbReference type="AlphaFoldDB" id="A0A1W0X6F9"/>
<dbReference type="PANTHER" id="PTHR22803">
    <property type="entry name" value="MANNOSE, PHOSPHOLIPASE, LECTIN RECEPTOR RELATED"/>
    <property type="match status" value="1"/>
</dbReference>
<evidence type="ECO:0000259" key="2">
    <source>
        <dbReference type="PROSITE" id="PS50041"/>
    </source>
</evidence>
<evidence type="ECO:0000256" key="1">
    <source>
        <dbReference type="SAM" id="SignalP"/>
    </source>
</evidence>